<evidence type="ECO:0000256" key="8">
    <source>
        <dbReference type="ARBA" id="ARBA00022801"/>
    </source>
</evidence>
<dbReference type="EC" id="3.1.4.-" evidence="13"/>
<dbReference type="InterPro" id="IPR012006">
    <property type="entry name" value="CCA_bact"/>
</dbReference>
<dbReference type="InterPro" id="IPR050124">
    <property type="entry name" value="tRNA_CCA-adding_enzyme"/>
</dbReference>
<evidence type="ECO:0000256" key="9">
    <source>
        <dbReference type="ARBA" id="ARBA00022840"/>
    </source>
</evidence>
<dbReference type="CDD" id="cd05398">
    <property type="entry name" value="NT_ClassII-CCAase"/>
    <property type="match status" value="1"/>
</dbReference>
<dbReference type="Gene3D" id="1.10.3090.10">
    <property type="entry name" value="cca-adding enzyme, domain 2"/>
    <property type="match status" value="1"/>
</dbReference>
<dbReference type="InterPro" id="IPR003607">
    <property type="entry name" value="HD/PDEase_dom"/>
</dbReference>
<evidence type="ECO:0000256" key="12">
    <source>
        <dbReference type="ARBA" id="ARBA00023268"/>
    </source>
</evidence>
<evidence type="ECO:0000256" key="6">
    <source>
        <dbReference type="ARBA" id="ARBA00022741"/>
    </source>
</evidence>
<feature type="binding site" evidence="13">
    <location>
        <position position="91"/>
    </location>
    <ligand>
        <name>CTP</name>
        <dbReference type="ChEBI" id="CHEBI:37563"/>
    </ligand>
</feature>
<evidence type="ECO:0000256" key="10">
    <source>
        <dbReference type="ARBA" id="ARBA00022842"/>
    </source>
</evidence>
<evidence type="ECO:0000256" key="13">
    <source>
        <dbReference type="HAMAP-Rule" id="MF_01261"/>
    </source>
</evidence>
<keyword evidence="6 13" id="KW-0547">Nucleotide-binding</keyword>
<dbReference type="KEGG" id="oai:OLEAN_C08970"/>
<dbReference type="EMBL" id="FO203512">
    <property type="protein sequence ID" value="CCK75073.1"/>
    <property type="molecule type" value="Genomic_DNA"/>
</dbReference>
<dbReference type="PATRIC" id="fig|698738.3.peg.937"/>
<dbReference type="SUPFAM" id="SSF81891">
    <property type="entry name" value="Poly A polymerase C-terminal region-like"/>
    <property type="match status" value="1"/>
</dbReference>
<gene>
    <name evidence="13" type="primary">cca</name>
    <name evidence="15" type="ORF">OLEAN_C08970</name>
</gene>
<keyword evidence="4 13" id="KW-0548">Nucleotidyltransferase</keyword>
<accession>R4YPD2</accession>
<keyword evidence="3 13" id="KW-0819">tRNA processing</keyword>
<dbReference type="GO" id="GO:0160016">
    <property type="term" value="F:CCACCA tRNA nucleotidyltransferase activity"/>
    <property type="evidence" value="ECO:0007669"/>
    <property type="project" value="RHEA"/>
</dbReference>
<comment type="cofactor">
    <cofactor evidence="13">
        <name>Ni(2+)</name>
        <dbReference type="ChEBI" id="CHEBI:49786"/>
    </cofactor>
    <text evidence="13">Nickel for phosphatase activity.</text>
</comment>
<feature type="binding site" evidence="13">
    <location>
        <position position="21"/>
    </location>
    <ligand>
        <name>Mg(2+)</name>
        <dbReference type="ChEBI" id="CHEBI:18420"/>
    </ligand>
</feature>
<dbReference type="InterPro" id="IPR006674">
    <property type="entry name" value="HD_domain"/>
</dbReference>
<feature type="binding site" evidence="13">
    <location>
        <position position="11"/>
    </location>
    <ligand>
        <name>ATP</name>
        <dbReference type="ChEBI" id="CHEBI:30616"/>
    </ligand>
</feature>
<keyword evidence="11 13" id="KW-0694">RNA-binding</keyword>
<comment type="catalytic activity">
    <reaction evidence="13">
        <text>a tRNA with a 3' CCA end + 2 CTP + ATP = a tRNA with a 3' CCACCA end + 3 diphosphate</text>
        <dbReference type="Rhea" id="RHEA:76235"/>
        <dbReference type="Rhea" id="RHEA-COMP:10468"/>
        <dbReference type="Rhea" id="RHEA-COMP:18655"/>
        <dbReference type="ChEBI" id="CHEBI:30616"/>
        <dbReference type="ChEBI" id="CHEBI:33019"/>
        <dbReference type="ChEBI" id="CHEBI:37563"/>
        <dbReference type="ChEBI" id="CHEBI:83071"/>
        <dbReference type="ChEBI" id="CHEBI:195187"/>
    </reaction>
</comment>
<dbReference type="NCBIfam" id="NF008137">
    <property type="entry name" value="PRK10885.1"/>
    <property type="match status" value="1"/>
</dbReference>
<dbReference type="Pfam" id="PF01966">
    <property type="entry name" value="HD"/>
    <property type="match status" value="1"/>
</dbReference>
<keyword evidence="2 13" id="KW-0808">Transferase</keyword>
<dbReference type="FunFam" id="1.10.3090.10:FF:000001">
    <property type="entry name" value="Multifunctional CCA protein"/>
    <property type="match status" value="1"/>
</dbReference>
<dbReference type="CDD" id="cd00077">
    <property type="entry name" value="HDc"/>
    <property type="match status" value="1"/>
</dbReference>
<dbReference type="GO" id="GO:0016791">
    <property type="term" value="F:phosphatase activity"/>
    <property type="evidence" value="ECO:0007669"/>
    <property type="project" value="UniProtKB-UniRule"/>
</dbReference>
<dbReference type="OrthoDB" id="9805698at2"/>
<feature type="binding site" evidence="13">
    <location>
        <position position="91"/>
    </location>
    <ligand>
        <name>ATP</name>
        <dbReference type="ChEBI" id="CHEBI:30616"/>
    </ligand>
</feature>
<evidence type="ECO:0000256" key="5">
    <source>
        <dbReference type="ARBA" id="ARBA00022723"/>
    </source>
</evidence>
<dbReference type="PIRSF" id="PIRSF000813">
    <property type="entry name" value="CCA_bact"/>
    <property type="match status" value="1"/>
</dbReference>
<dbReference type="HAMAP" id="MF_01261">
    <property type="entry name" value="CCA_bact_type1"/>
    <property type="match status" value="1"/>
</dbReference>
<dbReference type="GO" id="GO:0004112">
    <property type="term" value="F:cyclic-nucleotide phosphodiesterase activity"/>
    <property type="evidence" value="ECO:0007669"/>
    <property type="project" value="UniProtKB-UniRule"/>
</dbReference>
<keyword evidence="7 13" id="KW-0692">RNA repair</keyword>
<dbReference type="PROSITE" id="PS51831">
    <property type="entry name" value="HD"/>
    <property type="match status" value="1"/>
</dbReference>
<dbReference type="GO" id="GO:0001680">
    <property type="term" value="P:tRNA 3'-terminal CCA addition"/>
    <property type="evidence" value="ECO:0007669"/>
    <property type="project" value="UniProtKB-UniRule"/>
</dbReference>
<evidence type="ECO:0000256" key="2">
    <source>
        <dbReference type="ARBA" id="ARBA00022679"/>
    </source>
</evidence>
<evidence type="ECO:0000256" key="3">
    <source>
        <dbReference type="ARBA" id="ARBA00022694"/>
    </source>
</evidence>
<feature type="binding site" evidence="13">
    <location>
        <position position="140"/>
    </location>
    <ligand>
        <name>CTP</name>
        <dbReference type="ChEBI" id="CHEBI:37563"/>
    </ligand>
</feature>
<feature type="binding site" evidence="13">
    <location>
        <position position="137"/>
    </location>
    <ligand>
        <name>CTP</name>
        <dbReference type="ChEBI" id="CHEBI:37563"/>
    </ligand>
</feature>
<comment type="catalytic activity">
    <reaction evidence="13">
        <text>a tRNA precursor + 2 CTP + ATP = a tRNA with a 3' CCA end + 3 diphosphate</text>
        <dbReference type="Rhea" id="RHEA:14433"/>
        <dbReference type="Rhea" id="RHEA-COMP:10465"/>
        <dbReference type="Rhea" id="RHEA-COMP:10468"/>
        <dbReference type="ChEBI" id="CHEBI:30616"/>
        <dbReference type="ChEBI" id="CHEBI:33019"/>
        <dbReference type="ChEBI" id="CHEBI:37563"/>
        <dbReference type="ChEBI" id="CHEBI:74896"/>
        <dbReference type="ChEBI" id="CHEBI:83071"/>
        <dbReference type="EC" id="2.7.7.72"/>
    </reaction>
</comment>
<comment type="similarity">
    <text evidence="13">Belongs to the tRNA nucleotidyltransferase/poly(A) polymerase family. Bacterial CCA-adding enzyme type 1 subfamily.</text>
</comment>
<keyword evidence="9 13" id="KW-0067">ATP-binding</keyword>
<dbReference type="GO" id="GO:0042245">
    <property type="term" value="P:RNA repair"/>
    <property type="evidence" value="ECO:0007669"/>
    <property type="project" value="UniProtKB-KW"/>
</dbReference>
<name>R4YPD2_OLEAN</name>
<sequence>MQTYLVGGAVRDSLLNIAIKDKDWVVVGSTPAELINLGYSQVGADFPVFLHPKTKEEYALARTERKSGSGYQGFNCDFNPDITLEEDLLRRDLTVNAMAQNDDGSIVDPYNGQRDIKEKKLRHVSDAFSEDPLRVLRVARFAARFAHLGFTIADETIELMRDIANSGELALLTPERVWQETERALGESQPWVYFQALRDCNALAIIFPELDNLFGIPQPEKHHPEIDCGIHTLMVLEQASKLSSDINVRWASLLHDLGKGLTREEILPSHHGHEQSGEKLVIKLNNRLKTPNEFKDLSRLVCIYHTHVHRAFELKPQTLLKFFNNIDLWRKPERLPQILLACKADSRGRTGFEDVEYTQVEYITEIAKACIAVTATQFVAQGIQGKAIGEAIAIKRLDVIKQFAKNKE</sequence>
<feature type="binding site" evidence="13">
    <location>
        <position position="137"/>
    </location>
    <ligand>
        <name>ATP</name>
        <dbReference type="ChEBI" id="CHEBI:30616"/>
    </ligand>
</feature>
<evidence type="ECO:0000259" key="14">
    <source>
        <dbReference type="PROSITE" id="PS51831"/>
    </source>
</evidence>
<dbReference type="PANTHER" id="PTHR47545">
    <property type="entry name" value="MULTIFUNCTIONAL CCA PROTEIN"/>
    <property type="match status" value="1"/>
</dbReference>
<comment type="subunit">
    <text evidence="13">Monomer. Can also form homodimers and oligomers.</text>
</comment>
<dbReference type="Pfam" id="PF12627">
    <property type="entry name" value="PolyA_pol_RNAbd"/>
    <property type="match status" value="1"/>
</dbReference>
<dbReference type="EC" id="2.7.7.72" evidence="13"/>
<dbReference type="STRING" id="698738.OLEAN_C08970"/>
<feature type="binding site" evidence="13">
    <location>
        <position position="11"/>
    </location>
    <ligand>
        <name>CTP</name>
        <dbReference type="ChEBI" id="CHEBI:37563"/>
    </ligand>
</feature>
<keyword evidence="12 13" id="KW-0511">Multifunctional enzyme</keyword>
<comment type="cofactor">
    <cofactor evidence="13">
        <name>Mg(2+)</name>
        <dbReference type="ChEBI" id="CHEBI:18420"/>
    </cofactor>
    <text evidence="13">Magnesium is required for nucleotidyltransferase activity.</text>
</comment>
<dbReference type="EC" id="3.1.3.-" evidence="13"/>
<dbReference type="Pfam" id="PF01743">
    <property type="entry name" value="PolyA_pol"/>
    <property type="match status" value="1"/>
</dbReference>
<dbReference type="GO" id="GO:0000049">
    <property type="term" value="F:tRNA binding"/>
    <property type="evidence" value="ECO:0007669"/>
    <property type="project" value="UniProtKB-UniRule"/>
</dbReference>
<comment type="domain">
    <text evidence="13">Comprises two domains: an N-terminal domain containing the nucleotidyltransferase activity and a C-terminal HD domain associated with both phosphodiesterase and phosphatase activities.</text>
</comment>
<dbReference type="AlphaFoldDB" id="R4YPD2"/>
<dbReference type="Gene3D" id="3.30.460.10">
    <property type="entry name" value="Beta Polymerase, domain 2"/>
    <property type="match status" value="1"/>
</dbReference>
<feature type="binding site" evidence="13">
    <location>
        <position position="23"/>
    </location>
    <ligand>
        <name>Mg(2+)</name>
        <dbReference type="ChEBI" id="CHEBI:18420"/>
    </ligand>
</feature>
<feature type="binding site" evidence="13">
    <location>
        <position position="8"/>
    </location>
    <ligand>
        <name>ATP</name>
        <dbReference type="ChEBI" id="CHEBI:30616"/>
    </ligand>
</feature>
<keyword evidence="5 13" id="KW-0479">Metal-binding</keyword>
<proteinExistence type="inferred from homology"/>
<keyword evidence="10 13" id="KW-0460">Magnesium</keyword>
<keyword evidence="16" id="KW-1185">Reference proteome</keyword>
<feature type="binding site" evidence="13">
    <location>
        <position position="140"/>
    </location>
    <ligand>
        <name>ATP</name>
        <dbReference type="ChEBI" id="CHEBI:30616"/>
    </ligand>
</feature>
<dbReference type="GO" id="GO:0004810">
    <property type="term" value="F:CCA tRNA nucleotidyltransferase activity"/>
    <property type="evidence" value="ECO:0007669"/>
    <property type="project" value="UniProtKB-UniRule"/>
</dbReference>
<dbReference type="GO" id="GO:0000287">
    <property type="term" value="F:magnesium ion binding"/>
    <property type="evidence" value="ECO:0007669"/>
    <property type="project" value="UniProtKB-UniRule"/>
</dbReference>
<evidence type="ECO:0000256" key="4">
    <source>
        <dbReference type="ARBA" id="ARBA00022695"/>
    </source>
</evidence>
<feature type="binding site" evidence="13">
    <location>
        <position position="8"/>
    </location>
    <ligand>
        <name>CTP</name>
        <dbReference type="ChEBI" id="CHEBI:37563"/>
    </ligand>
</feature>
<dbReference type="GO" id="GO:0005524">
    <property type="term" value="F:ATP binding"/>
    <property type="evidence" value="ECO:0007669"/>
    <property type="project" value="UniProtKB-UniRule"/>
</dbReference>
<keyword evidence="8 13" id="KW-0378">Hydrolase</keyword>
<dbReference type="InterPro" id="IPR032828">
    <property type="entry name" value="PolyA_RNA-bd"/>
</dbReference>
<feature type="domain" description="HD" evidence="14">
    <location>
        <begin position="228"/>
        <end position="329"/>
    </location>
</feature>
<reference evidence="15 16" key="1">
    <citation type="journal article" date="2013" name="Nat. Commun.">
        <title>Genome sequence and functional genomic analysis of the oil-degrading bacterium Oleispira antarctica.</title>
        <authorList>
            <person name="Kube M."/>
            <person name="Chernikova T.N."/>
            <person name="Al-Ramahi Y."/>
            <person name="Beloqui A."/>
            <person name="Lopez-Cortez N."/>
            <person name="Guazzaroni M.E."/>
            <person name="Heipieper H.J."/>
            <person name="Klages S."/>
            <person name="Kotsyurbenko O.R."/>
            <person name="Langer I."/>
            <person name="Nechitaylo T.Y."/>
            <person name="Lunsdorf H."/>
            <person name="Fernandez M."/>
            <person name="Juarez S."/>
            <person name="Ciordia S."/>
            <person name="Singer A."/>
            <person name="Kagan O."/>
            <person name="Egorova O."/>
            <person name="Petit P.A."/>
            <person name="Stogios P."/>
            <person name="Kim Y."/>
            <person name="Tchigvintsev A."/>
            <person name="Flick R."/>
            <person name="Denaro R."/>
            <person name="Genovese M."/>
            <person name="Albar J.P."/>
            <person name="Reva O.N."/>
            <person name="Martinez-Gomariz M."/>
            <person name="Tran H."/>
            <person name="Ferrer M."/>
            <person name="Savchenko A."/>
            <person name="Yakunin A.F."/>
            <person name="Yakimov M.M."/>
            <person name="Golyshina O.V."/>
            <person name="Reinhardt R."/>
            <person name="Golyshin P.N."/>
        </authorList>
    </citation>
    <scope>NUCLEOTIDE SEQUENCE [LARGE SCALE GENOMIC DNA]</scope>
</reference>
<protein>
    <recommendedName>
        <fullName evidence="13">Multifunctional CCA protein</fullName>
    </recommendedName>
    <domain>
        <recommendedName>
            <fullName evidence="13">CCA-adding enzyme</fullName>
            <ecNumber evidence="13">2.7.7.72</ecNumber>
        </recommendedName>
        <alternativeName>
            <fullName evidence="13">CCA tRNA nucleotidyltransferase</fullName>
        </alternativeName>
        <alternativeName>
            <fullName evidence="13">tRNA CCA-pyrophosphorylase</fullName>
        </alternativeName>
        <alternativeName>
            <fullName evidence="13">tRNA adenylyl-/cytidylyl-transferase</fullName>
        </alternativeName>
        <alternativeName>
            <fullName evidence="13">tRNA nucleotidyltransferase</fullName>
        </alternativeName>
        <alternativeName>
            <fullName evidence="13">tRNA-NT</fullName>
        </alternativeName>
    </domain>
    <domain>
        <recommendedName>
            <fullName evidence="13">2'-nucleotidase</fullName>
            <ecNumber evidence="13">3.1.3.-</ecNumber>
        </recommendedName>
    </domain>
    <domain>
        <recommendedName>
            <fullName evidence="13">2',3'-cyclic phosphodiesterase</fullName>
            <ecNumber evidence="13">3.1.4.-</ecNumber>
        </recommendedName>
    </domain>
    <domain>
        <recommendedName>
            <fullName evidence="13">Phosphatase</fullName>
        </recommendedName>
    </domain>
</protein>
<evidence type="ECO:0000313" key="15">
    <source>
        <dbReference type="EMBL" id="CCK75073.1"/>
    </source>
</evidence>
<dbReference type="InterPro" id="IPR002646">
    <property type="entry name" value="PolA_pol_head_dom"/>
</dbReference>
<dbReference type="HOGENOM" id="CLU_015961_1_1_6"/>
<dbReference type="PANTHER" id="PTHR47545:SF1">
    <property type="entry name" value="MULTIFUNCTIONAL CCA PROTEIN"/>
    <property type="match status" value="1"/>
</dbReference>
<dbReference type="SUPFAM" id="SSF81301">
    <property type="entry name" value="Nucleotidyltransferase"/>
    <property type="match status" value="1"/>
</dbReference>
<evidence type="ECO:0000256" key="11">
    <source>
        <dbReference type="ARBA" id="ARBA00022884"/>
    </source>
</evidence>
<evidence type="ECO:0000256" key="1">
    <source>
        <dbReference type="ARBA" id="ARBA00022596"/>
    </source>
</evidence>
<dbReference type="Proteomes" id="UP000032749">
    <property type="component" value="Chromosome"/>
</dbReference>
<evidence type="ECO:0000313" key="16">
    <source>
        <dbReference type="Proteomes" id="UP000032749"/>
    </source>
</evidence>
<comment type="miscellaneous">
    <text evidence="13">A single active site specifically recognizes both ATP and CTP and is responsible for their addition.</text>
</comment>
<keyword evidence="1 13" id="KW-0533">Nickel</keyword>
<organism evidence="15 16">
    <name type="scientific">Oleispira antarctica RB-8</name>
    <dbReference type="NCBI Taxonomy" id="698738"/>
    <lineage>
        <taxon>Bacteria</taxon>
        <taxon>Pseudomonadati</taxon>
        <taxon>Pseudomonadota</taxon>
        <taxon>Gammaproteobacteria</taxon>
        <taxon>Oceanospirillales</taxon>
        <taxon>Oceanospirillaceae</taxon>
        <taxon>Oleispira</taxon>
    </lineage>
</organism>
<dbReference type="HAMAP" id="MF_01262">
    <property type="entry name" value="CCA_bact_type2"/>
    <property type="match status" value="1"/>
</dbReference>
<evidence type="ECO:0000256" key="7">
    <source>
        <dbReference type="ARBA" id="ARBA00022800"/>
    </source>
</evidence>
<dbReference type="InterPro" id="IPR043519">
    <property type="entry name" value="NT_sf"/>
</dbReference>
<comment type="function">
    <text evidence="13">Catalyzes the addition and repair of the essential 3'-terminal CCA sequence in tRNAs without using a nucleic acid template. Adds these three nucleotides in the order of C, C, and A to the tRNA nucleotide-73, using CTP and ATP as substrates and producing inorganic pyrophosphate. tRNA 3'-terminal CCA addition is required both for tRNA processing and repair. Also involved in tRNA surveillance by mediating tandem CCA addition to generate a CCACCA at the 3' terminus of unstable tRNAs. While stable tRNAs receive only 3'-terminal CCA, unstable tRNAs are marked with CCACCA and rapidly degraded.</text>
</comment>